<evidence type="ECO:0000256" key="6">
    <source>
        <dbReference type="SAM" id="Phobius"/>
    </source>
</evidence>
<keyword evidence="5 6" id="KW-0472">Membrane</keyword>
<proteinExistence type="predicted"/>
<organism evidence="7 8">
    <name type="scientific">Actinomadura rudentiformis</name>
    <dbReference type="NCBI Taxonomy" id="359158"/>
    <lineage>
        <taxon>Bacteria</taxon>
        <taxon>Bacillati</taxon>
        <taxon>Actinomycetota</taxon>
        <taxon>Actinomycetes</taxon>
        <taxon>Streptosporangiales</taxon>
        <taxon>Thermomonosporaceae</taxon>
        <taxon>Actinomadura</taxon>
    </lineage>
</organism>
<evidence type="ECO:0000256" key="1">
    <source>
        <dbReference type="ARBA" id="ARBA00004651"/>
    </source>
</evidence>
<feature type="transmembrane region" description="Helical" evidence="6">
    <location>
        <begin position="277"/>
        <end position="296"/>
    </location>
</feature>
<dbReference type="PANTHER" id="PTHR30482:SF5">
    <property type="entry name" value="ABC TRANSPORTER PERMEASE PROTEIN"/>
    <property type="match status" value="1"/>
</dbReference>
<feature type="transmembrane region" description="Helical" evidence="6">
    <location>
        <begin position="77"/>
        <end position="95"/>
    </location>
</feature>
<dbReference type="RefSeq" id="WP_151570101.1">
    <property type="nucleotide sequence ID" value="NZ_WBMT01000031.1"/>
</dbReference>
<dbReference type="GO" id="GO:0015658">
    <property type="term" value="F:branched-chain amino acid transmembrane transporter activity"/>
    <property type="evidence" value="ECO:0007669"/>
    <property type="project" value="InterPro"/>
</dbReference>
<dbReference type="PANTHER" id="PTHR30482">
    <property type="entry name" value="HIGH-AFFINITY BRANCHED-CHAIN AMINO ACID TRANSPORT SYSTEM PERMEASE"/>
    <property type="match status" value="1"/>
</dbReference>
<dbReference type="InterPro" id="IPR001851">
    <property type="entry name" value="ABC_transp_permease"/>
</dbReference>
<gene>
    <name evidence="7" type="ORF">F8566_45950</name>
</gene>
<evidence type="ECO:0000313" key="7">
    <source>
        <dbReference type="EMBL" id="KAB2340207.1"/>
    </source>
</evidence>
<sequence>MSETTTLRRAGQAAPSSSSRAGRAALVRRAAPWLLLLPLCAVPLYLDGSWLIIGILGMSTAVGAIGLTLLVGTAGQLSLAHAFFVAVGAYTYAYLAGESGPSAAGGLGLPTLPAALAAIAAAGLAGLLFSPVAARVGGLYLGVASLALVFIGEHVLKNATPLTGGYNGREVATLAVGGFEVNGGAPGLWVLGVPFTGRERLWYLALAVLVVSIVVAGRIVRGRPGRALQLMRDNPAAAGSMGVPAHRYKAAAFTVSSVFAGAAGVLTALAFEFIVPQYFTLHLAVLYLAMAVIGGLGSVPGAVAGGLFVTALPLVLDRFSGSLGFLAAPGSGGLDAAMFARFVFGALLVIVLIAEPGGLAGLWRRLRPSRR</sequence>
<feature type="transmembrane region" description="Helical" evidence="6">
    <location>
        <begin position="26"/>
        <end position="45"/>
    </location>
</feature>
<comment type="caution">
    <text evidence="7">The sequence shown here is derived from an EMBL/GenBank/DDBJ whole genome shotgun (WGS) entry which is preliminary data.</text>
</comment>
<protein>
    <submittedName>
        <fullName evidence="7">Branched-chain amino acid ABC transporter permease</fullName>
    </submittedName>
</protein>
<comment type="subcellular location">
    <subcellularLocation>
        <location evidence="1">Cell membrane</location>
        <topology evidence="1">Multi-pass membrane protein</topology>
    </subcellularLocation>
</comment>
<feature type="transmembrane region" description="Helical" evidence="6">
    <location>
        <begin position="136"/>
        <end position="156"/>
    </location>
</feature>
<feature type="transmembrane region" description="Helical" evidence="6">
    <location>
        <begin position="339"/>
        <end position="363"/>
    </location>
</feature>
<dbReference type="GO" id="GO:0005886">
    <property type="term" value="C:plasma membrane"/>
    <property type="evidence" value="ECO:0007669"/>
    <property type="project" value="UniProtKB-SubCell"/>
</dbReference>
<dbReference type="Pfam" id="PF02653">
    <property type="entry name" value="BPD_transp_2"/>
    <property type="match status" value="1"/>
</dbReference>
<dbReference type="AlphaFoldDB" id="A0A6H9YB02"/>
<evidence type="ECO:0000256" key="4">
    <source>
        <dbReference type="ARBA" id="ARBA00022989"/>
    </source>
</evidence>
<feature type="transmembrane region" description="Helical" evidence="6">
    <location>
        <begin position="250"/>
        <end position="271"/>
    </location>
</feature>
<feature type="transmembrane region" description="Helical" evidence="6">
    <location>
        <begin position="51"/>
        <end position="70"/>
    </location>
</feature>
<dbReference type="OrthoDB" id="9814461at2"/>
<dbReference type="Proteomes" id="UP000468735">
    <property type="component" value="Unassembled WGS sequence"/>
</dbReference>
<evidence type="ECO:0000256" key="3">
    <source>
        <dbReference type="ARBA" id="ARBA00022692"/>
    </source>
</evidence>
<feature type="transmembrane region" description="Helical" evidence="6">
    <location>
        <begin position="107"/>
        <end position="129"/>
    </location>
</feature>
<keyword evidence="4 6" id="KW-1133">Transmembrane helix</keyword>
<dbReference type="EMBL" id="WBMT01000031">
    <property type="protein sequence ID" value="KAB2340207.1"/>
    <property type="molecule type" value="Genomic_DNA"/>
</dbReference>
<accession>A0A6H9YB02</accession>
<keyword evidence="3 6" id="KW-0812">Transmembrane</keyword>
<evidence type="ECO:0000256" key="5">
    <source>
        <dbReference type="ARBA" id="ARBA00023136"/>
    </source>
</evidence>
<reference evidence="7 8" key="1">
    <citation type="submission" date="2019-09" db="EMBL/GenBank/DDBJ databases">
        <title>Actinomadura physcomitrii sp. nov., a novel actinomycete isolated from moss [Physcomitrium sphaericum (Ludw) Fuernr].</title>
        <authorList>
            <person name="Zhuang X."/>
            <person name="Liu C."/>
        </authorList>
    </citation>
    <scope>NUCLEOTIDE SEQUENCE [LARGE SCALE GENOMIC DNA]</scope>
    <source>
        <strain evidence="7 8">HMC1</strain>
    </source>
</reference>
<dbReference type="CDD" id="cd06581">
    <property type="entry name" value="TM_PBP1_LivM_like"/>
    <property type="match status" value="1"/>
</dbReference>
<evidence type="ECO:0000313" key="8">
    <source>
        <dbReference type="Proteomes" id="UP000468735"/>
    </source>
</evidence>
<keyword evidence="8" id="KW-1185">Reference proteome</keyword>
<feature type="transmembrane region" description="Helical" evidence="6">
    <location>
        <begin position="201"/>
        <end position="220"/>
    </location>
</feature>
<evidence type="ECO:0000256" key="2">
    <source>
        <dbReference type="ARBA" id="ARBA00022475"/>
    </source>
</evidence>
<name>A0A6H9YB02_9ACTN</name>
<keyword evidence="2" id="KW-1003">Cell membrane</keyword>
<dbReference type="InterPro" id="IPR043428">
    <property type="entry name" value="LivM-like"/>
</dbReference>